<organism evidence="1 2">
    <name type="scientific">Triplophysa tibetana</name>
    <dbReference type="NCBI Taxonomy" id="1572043"/>
    <lineage>
        <taxon>Eukaryota</taxon>
        <taxon>Metazoa</taxon>
        <taxon>Chordata</taxon>
        <taxon>Craniata</taxon>
        <taxon>Vertebrata</taxon>
        <taxon>Euteleostomi</taxon>
        <taxon>Actinopterygii</taxon>
        <taxon>Neopterygii</taxon>
        <taxon>Teleostei</taxon>
        <taxon>Ostariophysi</taxon>
        <taxon>Cypriniformes</taxon>
        <taxon>Nemacheilidae</taxon>
        <taxon>Triplophysa</taxon>
    </lineage>
</organism>
<comment type="caution">
    <text evidence="1">The sequence shown here is derived from an EMBL/GenBank/DDBJ whole genome shotgun (WGS) entry which is preliminary data.</text>
</comment>
<name>A0A5A9NM81_9TELE</name>
<sequence>MISHFVYPTTEREVQKMSLQIHSGPPIIKIDTRSCDMSATLHMRISNIRNRETFVKSFCWLVNTLEPPLVHDHYVIAACVMRMLINKIVDQNYILIMIIFGNGICLLGTGECASSSMAAQNTLASVLPWQQNTRFVASLSMKKKIREKTKNKLISAGLEHNANVSVVTTCDVFVEEKEIVGQLSHNLPPPWLKLLAFHTDAKVDGCQGGSPQGLNNCQGQLPLQRRTTTLEEMLMEGIGNKKQRINDRRSWMMVVQIQKVKVSIDPNANKGLLAMGNLIKVLGKDLENCPHFFLDFERGSWEIY</sequence>
<evidence type="ECO:0000313" key="1">
    <source>
        <dbReference type="EMBL" id="KAA0710543.1"/>
    </source>
</evidence>
<evidence type="ECO:0000313" key="2">
    <source>
        <dbReference type="Proteomes" id="UP000324632"/>
    </source>
</evidence>
<dbReference type="EMBL" id="SOYY01000016">
    <property type="protein sequence ID" value="KAA0710543.1"/>
    <property type="molecule type" value="Genomic_DNA"/>
</dbReference>
<gene>
    <name evidence="1" type="ORF">E1301_Tti012625</name>
</gene>
<dbReference type="Proteomes" id="UP000324632">
    <property type="component" value="Chromosome 16"/>
</dbReference>
<dbReference type="AlphaFoldDB" id="A0A5A9NM81"/>
<keyword evidence="2" id="KW-1185">Reference proteome</keyword>
<proteinExistence type="predicted"/>
<accession>A0A5A9NM81</accession>
<protein>
    <submittedName>
        <fullName evidence="1">Uncharacterized protein</fullName>
    </submittedName>
</protein>
<reference evidence="1 2" key="1">
    <citation type="journal article" date="2019" name="Mol. Ecol. Resour.">
        <title>Chromosome-level genome assembly of Triplophysa tibetana, a fish adapted to the harsh high-altitude environment of the Tibetan Plateau.</title>
        <authorList>
            <person name="Yang X."/>
            <person name="Liu H."/>
            <person name="Ma Z."/>
            <person name="Zou Y."/>
            <person name="Zou M."/>
            <person name="Mao Y."/>
            <person name="Li X."/>
            <person name="Wang H."/>
            <person name="Chen T."/>
            <person name="Wang W."/>
            <person name="Yang R."/>
        </authorList>
    </citation>
    <scope>NUCLEOTIDE SEQUENCE [LARGE SCALE GENOMIC DNA]</scope>
    <source>
        <strain evidence="1">TTIB1903HZAU</strain>
        <tissue evidence="1">Muscle</tissue>
    </source>
</reference>